<dbReference type="AlphaFoldDB" id="A0A1F7KED6"/>
<dbReference type="Proteomes" id="UP000178450">
    <property type="component" value="Unassembled WGS sequence"/>
</dbReference>
<gene>
    <name evidence="1" type="ORF">A2209_00485</name>
</gene>
<accession>A0A1F7KED6</accession>
<sequence>MGDYFFLKRTLAPQYWEPIKFSDEITEVSPRFPRIYNQSAIAEDFGLDEIAGGGYRKSLEFLIKDYLKATKLRTEEQIKKMQLADAISAINEKRIQACAKRAAWLGNDEIHYERKWEDKDITNLKELIKLTVNFVESDIIAGRYEEEMPDNK</sequence>
<organism evidence="1 2">
    <name type="scientific">Candidatus Roizmanbacteria bacterium RIFOXYA1_FULL_41_12</name>
    <dbReference type="NCBI Taxonomy" id="1802082"/>
    <lineage>
        <taxon>Bacteria</taxon>
        <taxon>Candidatus Roizmaniibacteriota</taxon>
    </lineage>
</organism>
<name>A0A1F7KED6_9BACT</name>
<protein>
    <recommendedName>
        <fullName evidence="3">DUF4145 domain-containing protein</fullName>
    </recommendedName>
</protein>
<comment type="caution">
    <text evidence="1">The sequence shown here is derived from an EMBL/GenBank/DDBJ whole genome shotgun (WGS) entry which is preliminary data.</text>
</comment>
<evidence type="ECO:0000313" key="1">
    <source>
        <dbReference type="EMBL" id="OGK66219.1"/>
    </source>
</evidence>
<proteinExistence type="predicted"/>
<evidence type="ECO:0008006" key="3">
    <source>
        <dbReference type="Google" id="ProtNLM"/>
    </source>
</evidence>
<dbReference type="EMBL" id="MGBG01000011">
    <property type="protein sequence ID" value="OGK66219.1"/>
    <property type="molecule type" value="Genomic_DNA"/>
</dbReference>
<reference evidence="1 2" key="1">
    <citation type="journal article" date="2016" name="Nat. Commun.">
        <title>Thousands of microbial genomes shed light on interconnected biogeochemical processes in an aquifer system.</title>
        <authorList>
            <person name="Anantharaman K."/>
            <person name="Brown C.T."/>
            <person name="Hug L.A."/>
            <person name="Sharon I."/>
            <person name="Castelle C.J."/>
            <person name="Probst A.J."/>
            <person name="Thomas B.C."/>
            <person name="Singh A."/>
            <person name="Wilkins M.J."/>
            <person name="Karaoz U."/>
            <person name="Brodie E.L."/>
            <person name="Williams K.H."/>
            <person name="Hubbard S.S."/>
            <person name="Banfield J.F."/>
        </authorList>
    </citation>
    <scope>NUCLEOTIDE SEQUENCE [LARGE SCALE GENOMIC DNA]</scope>
</reference>
<evidence type="ECO:0000313" key="2">
    <source>
        <dbReference type="Proteomes" id="UP000178450"/>
    </source>
</evidence>